<gene>
    <name evidence="1" type="ORF">C7M61_001749</name>
</gene>
<comment type="caution">
    <text evidence="1">The sequence shown here is derived from an EMBL/GenBank/DDBJ whole genome shotgun (WGS) entry which is preliminary data.</text>
</comment>
<evidence type="ECO:0000313" key="2">
    <source>
        <dbReference type="Proteomes" id="UP000241107"/>
    </source>
</evidence>
<sequence>MGYPKDLKPSIKKVAHNVVTLAVPFAILNVANIGNRMSILRYGNEIILWSPIPYGDYIDEAIDLLVRRKDNLKVTHLFVVNREHNLVAKSYLEKFPDIKIVGGEGALGKDFKIDHEFTAEDSNKVIKGEDAKAKFGATGDFWGNLEFLYMAKHKNQEVVIYEKNLHMLFEGDLIMDCGRPDNEGNYECYSPATGYPHQYNPFTGLSWAIGEIKAGGWLGWFMHCVFARTWTAAGEQSIRLVYDAFDFDTIVQCHGNIITGNAKDIYAEIYPWLKKEQ</sequence>
<dbReference type="GeneID" id="36565139"/>
<accession>A0A2P7YVE1</accession>
<dbReference type="AlphaFoldDB" id="A0A2P7YVE1"/>
<protein>
    <recommendedName>
        <fullName evidence="3">Metallo-beta-lactamase domain-containing protein</fullName>
    </recommendedName>
</protein>
<organism evidence="1 2">
    <name type="scientific">Candidozyma pseudohaemuli</name>
    <dbReference type="NCBI Taxonomy" id="418784"/>
    <lineage>
        <taxon>Eukaryota</taxon>
        <taxon>Fungi</taxon>
        <taxon>Dikarya</taxon>
        <taxon>Ascomycota</taxon>
        <taxon>Saccharomycotina</taxon>
        <taxon>Pichiomycetes</taxon>
        <taxon>Metschnikowiaceae</taxon>
        <taxon>Candidozyma</taxon>
    </lineage>
</organism>
<proteinExistence type="predicted"/>
<keyword evidence="2" id="KW-1185">Reference proteome</keyword>
<dbReference type="RefSeq" id="XP_024715028.1">
    <property type="nucleotide sequence ID" value="XM_024857148.1"/>
</dbReference>
<dbReference type="PANTHER" id="PTHR33835:SF1">
    <property type="entry name" value="METALLO-BETA-LACTAMASE DOMAIN-CONTAINING PROTEIN"/>
    <property type="match status" value="1"/>
</dbReference>
<evidence type="ECO:0000313" key="1">
    <source>
        <dbReference type="EMBL" id="PSK39938.1"/>
    </source>
</evidence>
<dbReference type="OrthoDB" id="421671at2759"/>
<dbReference type="EMBL" id="PYFQ01000002">
    <property type="protein sequence ID" value="PSK39938.1"/>
    <property type="molecule type" value="Genomic_DNA"/>
</dbReference>
<evidence type="ECO:0008006" key="3">
    <source>
        <dbReference type="Google" id="ProtNLM"/>
    </source>
</evidence>
<dbReference type="InterPro" id="IPR036866">
    <property type="entry name" value="RibonucZ/Hydroxyglut_hydro"/>
</dbReference>
<dbReference type="VEuPathDB" id="FungiDB:C7M61_001749"/>
<dbReference type="Proteomes" id="UP000241107">
    <property type="component" value="Unassembled WGS sequence"/>
</dbReference>
<dbReference type="PANTHER" id="PTHR33835">
    <property type="entry name" value="YALI0C07656P"/>
    <property type="match status" value="1"/>
</dbReference>
<dbReference type="SUPFAM" id="SSF56281">
    <property type="entry name" value="Metallo-hydrolase/oxidoreductase"/>
    <property type="match status" value="1"/>
</dbReference>
<dbReference type="InterPro" id="IPR025638">
    <property type="entry name" value="DUF4336"/>
</dbReference>
<reference evidence="1 2" key="1">
    <citation type="submission" date="2018-03" db="EMBL/GenBank/DDBJ databases">
        <title>Candida pseudohaemulonii genome assembly and annotation.</title>
        <authorList>
            <person name="Munoz J.F."/>
            <person name="Gade L.G."/>
            <person name="Chow N.A."/>
            <person name="Litvintseva A.P."/>
            <person name="Loparev V.N."/>
            <person name="Cuomo C.A."/>
        </authorList>
    </citation>
    <scope>NUCLEOTIDE SEQUENCE [LARGE SCALE GENOMIC DNA]</scope>
    <source>
        <strain evidence="1 2">B12108</strain>
    </source>
</reference>
<name>A0A2P7YVE1_9ASCO</name>